<reference evidence="2" key="1">
    <citation type="journal article" date="2020" name="Nature">
        <title>Giant virus diversity and host interactions through global metagenomics.</title>
        <authorList>
            <person name="Schulz F."/>
            <person name="Roux S."/>
            <person name="Paez-Espino D."/>
            <person name="Jungbluth S."/>
            <person name="Walsh D.A."/>
            <person name="Denef V.J."/>
            <person name="McMahon K.D."/>
            <person name="Konstantinidis K.T."/>
            <person name="Eloe-Fadrosh E.A."/>
            <person name="Kyrpides N.C."/>
            <person name="Woyke T."/>
        </authorList>
    </citation>
    <scope>NUCLEOTIDE SEQUENCE</scope>
    <source>
        <strain evidence="2">GVMAG-S-ERX555907-63</strain>
    </source>
</reference>
<feature type="compositionally biased region" description="Polar residues" evidence="1">
    <location>
        <begin position="49"/>
        <end position="62"/>
    </location>
</feature>
<organism evidence="2">
    <name type="scientific">viral metagenome</name>
    <dbReference type="NCBI Taxonomy" id="1070528"/>
    <lineage>
        <taxon>unclassified sequences</taxon>
        <taxon>metagenomes</taxon>
        <taxon>organismal metagenomes</taxon>
    </lineage>
</organism>
<evidence type="ECO:0000313" key="2">
    <source>
        <dbReference type="EMBL" id="QHU22956.1"/>
    </source>
</evidence>
<dbReference type="Pfam" id="PF19071">
    <property type="entry name" value="DUF5767"/>
    <property type="match status" value="1"/>
</dbReference>
<feature type="region of interest" description="Disordered" evidence="1">
    <location>
        <begin position="349"/>
        <end position="401"/>
    </location>
</feature>
<name>A0A6C0L0K6_9ZZZZ</name>
<accession>A0A6C0L0K6</accession>
<dbReference type="AlphaFoldDB" id="A0A6C0L0K6"/>
<feature type="compositionally biased region" description="Basic and acidic residues" evidence="1">
    <location>
        <begin position="364"/>
        <end position="374"/>
    </location>
</feature>
<feature type="region of interest" description="Disordered" evidence="1">
    <location>
        <begin position="45"/>
        <end position="68"/>
    </location>
</feature>
<proteinExistence type="predicted"/>
<dbReference type="EMBL" id="MN741020">
    <property type="protein sequence ID" value="QHU22956.1"/>
    <property type="molecule type" value="Genomic_DNA"/>
</dbReference>
<protein>
    <submittedName>
        <fullName evidence="2">Uncharacterized protein</fullName>
    </submittedName>
</protein>
<feature type="compositionally biased region" description="Pro residues" evidence="1">
    <location>
        <begin position="309"/>
        <end position="325"/>
    </location>
</feature>
<dbReference type="InterPro" id="IPR043910">
    <property type="entry name" value="DUF5767"/>
</dbReference>
<sequence length="401" mass="45168">MNVTEVNIDSFNSPSVTIEKSNLENTIDSSQQFNDGIEDLDLLVDPNKSRASPNPNQQNENSIEIPEISLKADSPPTVVKKEEDDLDFKINAIRSEDKSSQPMRFDSGFSIPTPSRIQVNDGPERQEMLFKLKRLESRGIPLSKHYSSSSSLGEMKEEYSRLKNQRDLENSIKFQRKSMMAFASGVEFLNTKFDPFDIKLDGWSESLHENLTDYDDVFEELHEKYKAKTKIAPELKLLMMLGGSAVMFHMTNNLFKSASPQMEDILKNNPDLARQFASAAVSESTQNNPGLGHVLDDMLNQSTPSHPTFIPPQPSFVPDAPPPPGSQEMSGPKDQDVERILNQIKEFREEPTPVVSMPQSVKMNPEESTREVKINTDLPVKKKRGRPPKNRPTTTSFALNI</sequence>
<evidence type="ECO:0000256" key="1">
    <source>
        <dbReference type="SAM" id="MobiDB-lite"/>
    </source>
</evidence>
<feature type="region of interest" description="Disordered" evidence="1">
    <location>
        <begin position="281"/>
        <end position="334"/>
    </location>
</feature>